<feature type="non-terminal residue" evidence="2">
    <location>
        <position position="1"/>
    </location>
</feature>
<dbReference type="Proteomes" id="UP001331761">
    <property type="component" value="Unassembled WGS sequence"/>
</dbReference>
<evidence type="ECO:0000313" key="3">
    <source>
        <dbReference type="Proteomes" id="UP001331761"/>
    </source>
</evidence>
<comment type="caution">
    <text evidence="2">The sequence shown here is derived from an EMBL/GenBank/DDBJ whole genome shotgun (WGS) entry which is preliminary data.</text>
</comment>
<reference evidence="2 3" key="1">
    <citation type="submission" date="2019-10" db="EMBL/GenBank/DDBJ databases">
        <title>Assembly and Annotation for the nematode Trichostrongylus colubriformis.</title>
        <authorList>
            <person name="Martin J."/>
        </authorList>
    </citation>
    <scope>NUCLEOTIDE SEQUENCE [LARGE SCALE GENOMIC DNA]</scope>
    <source>
        <strain evidence="2">G859</strain>
        <tissue evidence="2">Whole worm</tissue>
    </source>
</reference>
<proteinExistence type="predicted"/>
<gene>
    <name evidence="2" type="ORF">GCK32_022637</name>
</gene>
<sequence>RLSTAPPAISQVIVPTTKTYPMARASSSTFAGQRQYLMPMTQAGPSRTVPVVTSRVQNQTPIHQSSAMVSHQGPPTLVPVMMDDAPPRLDQRM</sequence>
<dbReference type="EMBL" id="WIXE01001390">
    <property type="protein sequence ID" value="KAK5985740.1"/>
    <property type="molecule type" value="Genomic_DNA"/>
</dbReference>
<evidence type="ECO:0000256" key="1">
    <source>
        <dbReference type="SAM" id="MobiDB-lite"/>
    </source>
</evidence>
<protein>
    <submittedName>
        <fullName evidence="2">Uncharacterized protein</fullName>
    </submittedName>
</protein>
<feature type="region of interest" description="Disordered" evidence="1">
    <location>
        <begin position="61"/>
        <end position="93"/>
    </location>
</feature>
<organism evidence="2 3">
    <name type="scientific">Trichostrongylus colubriformis</name>
    <name type="common">Black scour worm</name>
    <dbReference type="NCBI Taxonomy" id="6319"/>
    <lineage>
        <taxon>Eukaryota</taxon>
        <taxon>Metazoa</taxon>
        <taxon>Ecdysozoa</taxon>
        <taxon>Nematoda</taxon>
        <taxon>Chromadorea</taxon>
        <taxon>Rhabditida</taxon>
        <taxon>Rhabditina</taxon>
        <taxon>Rhabditomorpha</taxon>
        <taxon>Strongyloidea</taxon>
        <taxon>Trichostrongylidae</taxon>
        <taxon>Trichostrongylus</taxon>
    </lineage>
</organism>
<dbReference type="AlphaFoldDB" id="A0AAN8FWP4"/>
<keyword evidence="3" id="KW-1185">Reference proteome</keyword>
<evidence type="ECO:0000313" key="2">
    <source>
        <dbReference type="EMBL" id="KAK5985740.1"/>
    </source>
</evidence>
<name>A0AAN8FWP4_TRICO</name>
<accession>A0AAN8FWP4</accession>